<keyword evidence="5" id="KW-1185">Reference proteome</keyword>
<sequence length="107" mass="11595">MKNLGSMMKKAQEMQAKMQQMQAKMGETEVEGKAGAGLVSVTLNGKGELRKLKIDPSLIDPNEIEVLEDLIVAAHNDAKVKAETMMQDEMGKITAGLPLPPGMKLPF</sequence>
<evidence type="ECO:0000256" key="1">
    <source>
        <dbReference type="ARBA" id="ARBA00023125"/>
    </source>
</evidence>
<feature type="region of interest" description="Disordered" evidence="3">
    <location>
        <begin position="1"/>
        <end position="30"/>
    </location>
</feature>
<dbReference type="RefSeq" id="WP_076399019.1">
    <property type="nucleotide sequence ID" value="NZ_FTOA01000002.1"/>
</dbReference>
<keyword evidence="1 2" id="KW-0238">DNA-binding</keyword>
<dbReference type="InterPro" id="IPR004401">
    <property type="entry name" value="YbaB/EbfC"/>
</dbReference>
<dbReference type="Gene3D" id="3.30.1310.10">
    <property type="entry name" value="Nucleoid-associated protein YbaB-like domain"/>
    <property type="match status" value="1"/>
</dbReference>
<evidence type="ECO:0000256" key="2">
    <source>
        <dbReference type="HAMAP-Rule" id="MF_00274"/>
    </source>
</evidence>
<keyword evidence="2" id="KW-0963">Cytoplasm</keyword>
<accession>A0A1N7JCM1</accession>
<feature type="compositionally biased region" description="Low complexity" evidence="3">
    <location>
        <begin position="7"/>
        <end position="25"/>
    </location>
</feature>
<dbReference type="Proteomes" id="UP000185678">
    <property type="component" value="Unassembled WGS sequence"/>
</dbReference>
<dbReference type="InterPro" id="IPR036894">
    <property type="entry name" value="YbaB-like_sf"/>
</dbReference>
<dbReference type="OrthoDB" id="9803080at2"/>
<proteinExistence type="inferred from homology"/>
<dbReference type="NCBIfam" id="TIGR00103">
    <property type="entry name" value="DNA_YbaB_EbfC"/>
    <property type="match status" value="1"/>
</dbReference>
<dbReference type="GO" id="GO:0043590">
    <property type="term" value="C:bacterial nucleoid"/>
    <property type="evidence" value="ECO:0007669"/>
    <property type="project" value="UniProtKB-UniRule"/>
</dbReference>
<comment type="function">
    <text evidence="2">Binds to DNA and alters its conformation. May be involved in regulation of gene expression, nucleoid organization and DNA protection.</text>
</comment>
<dbReference type="SUPFAM" id="SSF82607">
    <property type="entry name" value="YbaB-like"/>
    <property type="match status" value="1"/>
</dbReference>
<dbReference type="HAMAP" id="MF_00274">
    <property type="entry name" value="DNA_YbaB_EbfC"/>
    <property type="match status" value="1"/>
</dbReference>
<evidence type="ECO:0000256" key="3">
    <source>
        <dbReference type="SAM" id="MobiDB-lite"/>
    </source>
</evidence>
<dbReference type="PANTHER" id="PTHR33449:SF1">
    <property type="entry name" value="NUCLEOID-ASSOCIATED PROTEIN YBAB"/>
    <property type="match status" value="1"/>
</dbReference>
<organism evidence="4 5">
    <name type="scientific">Insolitispirillum peregrinum</name>
    <dbReference type="NCBI Taxonomy" id="80876"/>
    <lineage>
        <taxon>Bacteria</taxon>
        <taxon>Pseudomonadati</taxon>
        <taxon>Pseudomonadota</taxon>
        <taxon>Alphaproteobacteria</taxon>
        <taxon>Rhodospirillales</taxon>
        <taxon>Novispirillaceae</taxon>
        <taxon>Insolitispirillum</taxon>
    </lineage>
</organism>
<comment type="subcellular location">
    <subcellularLocation>
        <location evidence="2">Cytoplasm</location>
        <location evidence="2">Nucleoid</location>
    </subcellularLocation>
</comment>
<dbReference type="PIRSF" id="PIRSF004555">
    <property type="entry name" value="UCP004555"/>
    <property type="match status" value="1"/>
</dbReference>
<evidence type="ECO:0000313" key="4">
    <source>
        <dbReference type="EMBL" id="SIS47055.1"/>
    </source>
</evidence>
<name>A0A1N7JCM1_9PROT</name>
<comment type="subunit">
    <text evidence="2">Homodimer.</text>
</comment>
<gene>
    <name evidence="4" type="ORF">SAMN05421779_102104</name>
</gene>
<comment type="similarity">
    <text evidence="2">Belongs to the YbaB/EbfC family.</text>
</comment>
<reference evidence="4 5" key="1">
    <citation type="submission" date="2017-01" db="EMBL/GenBank/DDBJ databases">
        <authorList>
            <person name="Mah S.A."/>
            <person name="Swanson W.J."/>
            <person name="Moy G.W."/>
            <person name="Vacquier V.D."/>
        </authorList>
    </citation>
    <scope>NUCLEOTIDE SEQUENCE [LARGE SCALE GENOMIC DNA]</scope>
    <source>
        <strain evidence="4 5">DSM 11589</strain>
    </source>
</reference>
<dbReference type="GO" id="GO:0005829">
    <property type="term" value="C:cytosol"/>
    <property type="evidence" value="ECO:0007669"/>
    <property type="project" value="TreeGrafter"/>
</dbReference>
<dbReference type="EMBL" id="FTOA01000002">
    <property type="protein sequence ID" value="SIS47055.1"/>
    <property type="molecule type" value="Genomic_DNA"/>
</dbReference>
<dbReference type="GO" id="GO:0003677">
    <property type="term" value="F:DNA binding"/>
    <property type="evidence" value="ECO:0007669"/>
    <property type="project" value="UniProtKB-UniRule"/>
</dbReference>
<dbReference type="PANTHER" id="PTHR33449">
    <property type="entry name" value="NUCLEOID-ASSOCIATED PROTEIN YBAB"/>
    <property type="match status" value="1"/>
</dbReference>
<dbReference type="AlphaFoldDB" id="A0A1N7JCM1"/>
<evidence type="ECO:0000313" key="5">
    <source>
        <dbReference type="Proteomes" id="UP000185678"/>
    </source>
</evidence>
<protein>
    <recommendedName>
        <fullName evidence="2">Nucleoid-associated protein SAMN05421779_102104</fullName>
    </recommendedName>
</protein>
<dbReference type="Pfam" id="PF02575">
    <property type="entry name" value="YbaB_DNA_bd"/>
    <property type="match status" value="1"/>
</dbReference>
<dbReference type="STRING" id="80876.SAMN05421779_102104"/>